<feature type="domain" description="RING-type" evidence="8">
    <location>
        <begin position="25"/>
        <end position="64"/>
    </location>
</feature>
<dbReference type="OrthoDB" id="1935339at2759"/>
<keyword evidence="9" id="KW-1185">Reference proteome</keyword>
<dbReference type="InterPro" id="IPR017907">
    <property type="entry name" value="Znf_RING_CS"/>
</dbReference>
<feature type="compositionally biased region" description="Basic and acidic residues" evidence="7">
    <location>
        <begin position="1392"/>
        <end position="1405"/>
    </location>
</feature>
<feature type="compositionally biased region" description="Basic and acidic residues" evidence="7">
    <location>
        <begin position="1050"/>
        <end position="1059"/>
    </location>
</feature>
<feature type="compositionally biased region" description="Polar residues" evidence="7">
    <location>
        <begin position="1360"/>
        <end position="1369"/>
    </location>
</feature>
<evidence type="ECO:0000256" key="4">
    <source>
        <dbReference type="ARBA" id="ARBA00022833"/>
    </source>
</evidence>
<keyword evidence="2" id="KW-0479">Metal-binding</keyword>
<dbReference type="SUPFAM" id="SSF57850">
    <property type="entry name" value="RING/U-box"/>
    <property type="match status" value="1"/>
</dbReference>
<evidence type="ECO:0000256" key="7">
    <source>
        <dbReference type="SAM" id="MobiDB-lite"/>
    </source>
</evidence>
<feature type="compositionally biased region" description="Polar residues" evidence="7">
    <location>
        <begin position="1309"/>
        <end position="1328"/>
    </location>
</feature>
<feature type="compositionally biased region" description="Basic and acidic residues" evidence="7">
    <location>
        <begin position="1143"/>
        <end position="1156"/>
    </location>
</feature>
<dbReference type="Gene3D" id="3.10.20.90">
    <property type="entry name" value="Phosphatidylinositol 3-kinase Catalytic Subunit, Chain A, domain 1"/>
    <property type="match status" value="1"/>
</dbReference>
<feature type="region of interest" description="Disordered" evidence="7">
    <location>
        <begin position="470"/>
        <end position="499"/>
    </location>
</feature>
<dbReference type="SMART" id="SM00184">
    <property type="entry name" value="RING"/>
    <property type="match status" value="1"/>
</dbReference>
<dbReference type="PANTHER" id="PTHR10825:SF72">
    <property type="entry name" value="UBIQUITIN-LIKE DOMAIN-CONTAINING PROTEIN"/>
    <property type="match status" value="1"/>
</dbReference>
<gene>
    <name evidence="10" type="primary">LOC106078004</name>
</gene>
<feature type="compositionally biased region" description="Polar residues" evidence="7">
    <location>
        <begin position="728"/>
        <end position="749"/>
    </location>
</feature>
<feature type="compositionally biased region" description="Basic residues" evidence="7">
    <location>
        <begin position="267"/>
        <end position="286"/>
    </location>
</feature>
<evidence type="ECO:0000313" key="9">
    <source>
        <dbReference type="Proteomes" id="UP001165740"/>
    </source>
</evidence>
<feature type="region of interest" description="Disordered" evidence="7">
    <location>
        <begin position="1388"/>
        <end position="1426"/>
    </location>
</feature>
<dbReference type="Proteomes" id="UP001165740">
    <property type="component" value="Chromosome 1"/>
</dbReference>
<dbReference type="CDD" id="cd17082">
    <property type="entry name" value="RAWUL_PCGF2_like"/>
    <property type="match status" value="1"/>
</dbReference>
<dbReference type="OMA" id="MWKRDCV"/>
<feature type="compositionally biased region" description="Basic and acidic residues" evidence="7">
    <location>
        <begin position="1333"/>
        <end position="1345"/>
    </location>
</feature>
<dbReference type="InterPro" id="IPR032443">
    <property type="entry name" value="RAWUL"/>
</dbReference>
<dbReference type="Pfam" id="PF13923">
    <property type="entry name" value="zf-C3HC4_2"/>
    <property type="match status" value="1"/>
</dbReference>
<feature type="region of interest" description="Disordered" evidence="7">
    <location>
        <begin position="1110"/>
        <end position="1189"/>
    </location>
</feature>
<proteinExistence type="predicted"/>
<feature type="compositionally biased region" description="Polar residues" evidence="7">
    <location>
        <begin position="300"/>
        <end position="323"/>
    </location>
</feature>
<feature type="compositionally biased region" description="Polar residues" evidence="7">
    <location>
        <begin position="1407"/>
        <end position="1418"/>
    </location>
</feature>
<feature type="compositionally biased region" description="Basic and acidic residues" evidence="7">
    <location>
        <begin position="472"/>
        <end position="482"/>
    </location>
</feature>
<reference evidence="10" key="1">
    <citation type="submission" date="2025-08" db="UniProtKB">
        <authorList>
            <consortium name="RefSeq"/>
        </authorList>
    </citation>
    <scope>IDENTIFICATION</scope>
</reference>
<feature type="compositionally biased region" description="Polar residues" evidence="7">
    <location>
        <begin position="1115"/>
        <end position="1128"/>
    </location>
</feature>
<protein>
    <submittedName>
        <fullName evidence="10">Mucin-2-like</fullName>
    </submittedName>
</protein>
<evidence type="ECO:0000256" key="6">
    <source>
        <dbReference type="PROSITE-ProRule" id="PRU00175"/>
    </source>
</evidence>
<feature type="compositionally biased region" description="Polar residues" evidence="7">
    <location>
        <begin position="584"/>
        <end position="595"/>
    </location>
</feature>
<dbReference type="GO" id="GO:0000122">
    <property type="term" value="P:negative regulation of transcription by RNA polymerase II"/>
    <property type="evidence" value="ECO:0007669"/>
    <property type="project" value="TreeGrafter"/>
</dbReference>
<dbReference type="RefSeq" id="XP_055884759.1">
    <property type="nucleotide sequence ID" value="XM_056028784.1"/>
</dbReference>
<organism evidence="9 10">
    <name type="scientific">Biomphalaria glabrata</name>
    <name type="common">Bloodfluke planorb</name>
    <name type="synonym">Freshwater snail</name>
    <dbReference type="NCBI Taxonomy" id="6526"/>
    <lineage>
        <taxon>Eukaryota</taxon>
        <taxon>Metazoa</taxon>
        <taxon>Spiralia</taxon>
        <taxon>Lophotrochozoa</taxon>
        <taxon>Mollusca</taxon>
        <taxon>Gastropoda</taxon>
        <taxon>Heterobranchia</taxon>
        <taxon>Euthyneura</taxon>
        <taxon>Panpulmonata</taxon>
        <taxon>Hygrophila</taxon>
        <taxon>Lymnaeoidea</taxon>
        <taxon>Planorbidae</taxon>
        <taxon>Biomphalaria</taxon>
    </lineage>
</organism>
<feature type="compositionally biased region" description="Basic and acidic residues" evidence="7">
    <location>
        <begin position="257"/>
        <end position="266"/>
    </location>
</feature>
<dbReference type="InterPro" id="IPR001841">
    <property type="entry name" value="Znf_RING"/>
</dbReference>
<dbReference type="Gene3D" id="3.30.40.10">
    <property type="entry name" value="Zinc/RING finger domain, C3HC4 (zinc finger)"/>
    <property type="match status" value="1"/>
</dbReference>
<dbReference type="PROSITE" id="PS00518">
    <property type="entry name" value="ZF_RING_1"/>
    <property type="match status" value="1"/>
</dbReference>
<comment type="subcellular location">
    <subcellularLocation>
        <location evidence="1">Nucleus</location>
    </subcellularLocation>
</comment>
<feature type="compositionally biased region" description="Low complexity" evidence="7">
    <location>
        <begin position="288"/>
        <end position="299"/>
    </location>
</feature>
<feature type="compositionally biased region" description="Basic and acidic residues" evidence="7">
    <location>
        <begin position="1496"/>
        <end position="1506"/>
    </location>
</feature>
<dbReference type="GO" id="GO:1990841">
    <property type="term" value="F:promoter-specific chromatin binding"/>
    <property type="evidence" value="ECO:0007669"/>
    <property type="project" value="TreeGrafter"/>
</dbReference>
<evidence type="ECO:0000256" key="5">
    <source>
        <dbReference type="ARBA" id="ARBA00023242"/>
    </source>
</evidence>
<name>A0A9W3AC79_BIOGL</name>
<evidence type="ECO:0000256" key="2">
    <source>
        <dbReference type="ARBA" id="ARBA00022723"/>
    </source>
</evidence>
<evidence type="ECO:0000256" key="3">
    <source>
        <dbReference type="ARBA" id="ARBA00022771"/>
    </source>
</evidence>
<feature type="region of interest" description="Disordered" evidence="7">
    <location>
        <begin position="572"/>
        <end position="595"/>
    </location>
</feature>
<dbReference type="GO" id="GO:0035102">
    <property type="term" value="C:PRC1 complex"/>
    <property type="evidence" value="ECO:0007669"/>
    <property type="project" value="TreeGrafter"/>
</dbReference>
<evidence type="ECO:0000313" key="10">
    <source>
        <dbReference type="RefSeq" id="XP_055884759.1"/>
    </source>
</evidence>
<evidence type="ECO:0000259" key="8">
    <source>
        <dbReference type="PROSITE" id="PS50089"/>
    </source>
</evidence>
<keyword evidence="4" id="KW-0862">Zinc</keyword>
<dbReference type="FunFam" id="3.30.40.10:FF:000033">
    <property type="entry name" value="Polycomb group RING finger protein 3"/>
    <property type="match status" value="1"/>
</dbReference>
<evidence type="ECO:0000256" key="1">
    <source>
        <dbReference type="ARBA" id="ARBA00004123"/>
    </source>
</evidence>
<dbReference type="GeneID" id="106078004"/>
<dbReference type="GO" id="GO:0008270">
    <property type="term" value="F:zinc ion binding"/>
    <property type="evidence" value="ECO:0007669"/>
    <property type="project" value="UniProtKB-KW"/>
</dbReference>
<keyword evidence="3 6" id="KW-0863">Zinc-finger</keyword>
<keyword evidence="5" id="KW-0539">Nucleus</keyword>
<feature type="region of interest" description="Disordered" evidence="7">
    <location>
        <begin position="1014"/>
        <end position="1093"/>
    </location>
</feature>
<feature type="region of interest" description="Disordered" evidence="7">
    <location>
        <begin position="1305"/>
        <end position="1369"/>
    </location>
</feature>
<dbReference type="InterPro" id="IPR013083">
    <property type="entry name" value="Znf_RING/FYVE/PHD"/>
</dbReference>
<sequence>MCERKVEPQSSKRLRISELNPHLLCALCGGYLIDATTIIECLHAFCKTCILRYLETSNYCPICEVLIHKTRPWQNIRLDHSLQNAVYKMVPGLFQNEMKRRREFYEKLKQTDKKVWTCSSPEGELGDRIIFSQDEEFSISIEFSPDGQPVKETTTTLQKKHKCTYQPEKRYLKCPAALRVEHLKKFIRSKFSLPPNIQIDLFQEKEPLCDTYTLMDVAYIHMWKRDCVLRLFYSFYEIPPKIRKLETVSVIEKVNKKNKEKKEEKTQKRKTERKSKTKKEKNKKQCKVADSVSSNNDSVGQVQTKPNGQVQTKPNGQVQTKPNGQKLKRKHLDTQPGETDLQPPKLTKNSLNGLSVHSKGPPFKQKSNVECTSYSIIQSSNVKEKSKSVKEPSKDKTSLKMLIKSSHLKPAKEVKKQQVVKATLLSNKPNLFERMGSLTKCSLTDQVNASDSSTLLNHITHKQSKKLKVKDKKCNKSQKEFKSAVSNTEQNGKSKEKQDIVMETKLSPGNRQVVVDAAGKIVEACSPASVKSELKPELPSESRPTEFQCLNLDSTDVLLSGHKQELPLAIHGQGSTGAEGVSEVLSSEQYQPSPTDLQKYAKNTARNKSKEEAKTECPATSSDVFQKLSLKEEIVSQTQVVVKDDNDSGIETDSQKSVTPEHNIPFVTNEIMTVVSLDSKQSVISNDKKSGITHDKKKTDILTSNRKSETPISNRIPAVSKSAPKSDVINSSKSSVLSHDNRSPCISTDSRMFGRTMEEKVLSLAIENKMSSSSFDNKLSVISADNKQSISSDHQVSGLDTDNTIKVDIKEDSKISPQDIKYIDKELVKQETGFPEKCKVESKGHLNTLETKESQVGENEKSLLLNGSSVHCLQTKVVENNNDITVVKDSVSPTEITVSATDQESQGIVKSSSPKKQTVSLQKVDSGVSSQAKSLSNGVLSLQSLPEPPRLVTAGCSVSLTIASIVSTSNTAVSPSTISLSGAKLASSYTTNTSSISSVGNTLISTTASNTKPTVTSIQKVDLSPETCEVQRPKDLSNTGPKSMASAPGKSKEKQHDNMTRSSSVPPVSISALFSNGSNHPSGKSAPTSSIHSTAPSIANTFLIAPPIPSVEPLSRSSPHCEQNTSTIPKEAINVDNFLFDTKPSEKDSPKPEMNSKPRQLSPPIKQPPKNILKAKPISSPEEPRSSVEAQLTAMHQLPKTISQTSKSYSSVARSASSSSASSSRSNSSVIQTTKISTLIPKSNSISSKSSMYTKSFSYPTNINSVPSSRSFLHSAMPHPLPRNDLSAIINGTVSAVNYQRAMSKASLAHSTPKPTIPSSPLTHPPRTSTKHGAKDGESKHEKTSKSKSIPPLTIPKATLGSTTLKLQRSPGSTDHYIFAPAASPFGLSGHHSGEKGKSSKEKHNSRTLSSPALSSKESVYAAGGGERQRVPTIKISDINRNPIIVDSGLNNHLTPQYRAYSSATAGSRAPVENGSSRNHLRAGSECGSPNTGNERSARETRRPSDSELLMNHCYGYTTADLLFNGFKLPSQSHPKFPDLHYDTDAMPLDYSQSSSKS</sequence>
<dbReference type="PANTHER" id="PTHR10825">
    <property type="entry name" value="RING FINGER DOMAIN-CONTAINING, POLYCOMB GROUP COMPONENT"/>
    <property type="match status" value="1"/>
</dbReference>
<accession>A0A9W3AC79</accession>
<dbReference type="PROSITE" id="PS50089">
    <property type="entry name" value="ZF_RING_2"/>
    <property type="match status" value="1"/>
</dbReference>
<feature type="compositionally biased region" description="Polar residues" evidence="7">
    <location>
        <begin position="1060"/>
        <end position="1093"/>
    </location>
</feature>
<dbReference type="Pfam" id="PF16207">
    <property type="entry name" value="RAWUL"/>
    <property type="match status" value="1"/>
</dbReference>
<feature type="region of interest" description="Disordered" evidence="7">
    <location>
        <begin position="1462"/>
        <end position="1506"/>
    </location>
</feature>
<feature type="region of interest" description="Disordered" evidence="7">
    <location>
        <begin position="257"/>
        <end position="367"/>
    </location>
</feature>
<feature type="region of interest" description="Disordered" evidence="7">
    <location>
        <begin position="717"/>
        <end position="749"/>
    </location>
</feature>